<reference evidence="1 2" key="1">
    <citation type="submission" date="2014-07" db="EMBL/GenBank/DDBJ databases">
        <authorList>
            <person name="Lee K."/>
            <person name="Lim J.Y."/>
            <person name="Hwang I."/>
        </authorList>
    </citation>
    <scope>NUCLEOTIDE SEQUENCE [LARGE SCALE GENOMIC DNA]</scope>
    <source>
        <strain evidence="1 2">KL28</strain>
    </source>
</reference>
<gene>
    <name evidence="1" type="ORF">PSAKL28_10790</name>
</gene>
<dbReference type="Proteomes" id="UP000028931">
    <property type="component" value="Chromosome"/>
</dbReference>
<organism evidence="1 2">
    <name type="scientific">Pseudomonas alkylphenolica</name>
    <dbReference type="NCBI Taxonomy" id="237609"/>
    <lineage>
        <taxon>Bacteria</taxon>
        <taxon>Pseudomonadati</taxon>
        <taxon>Pseudomonadota</taxon>
        <taxon>Gammaproteobacteria</taxon>
        <taxon>Pseudomonadales</taxon>
        <taxon>Pseudomonadaceae</taxon>
        <taxon>Pseudomonas</taxon>
    </lineage>
</organism>
<accession>A0A077F7R0</accession>
<name>A0A077F7R0_9PSED</name>
<evidence type="ECO:0000313" key="1">
    <source>
        <dbReference type="EMBL" id="AIL60305.1"/>
    </source>
</evidence>
<dbReference type="HOGENOM" id="CLU_1766399_0_0_6"/>
<dbReference type="KEGG" id="palk:PSAKL28_10790"/>
<dbReference type="AlphaFoldDB" id="A0A077F7R0"/>
<evidence type="ECO:0000313" key="2">
    <source>
        <dbReference type="Proteomes" id="UP000028931"/>
    </source>
</evidence>
<dbReference type="EMBL" id="CP009048">
    <property type="protein sequence ID" value="AIL60305.1"/>
    <property type="molecule type" value="Genomic_DNA"/>
</dbReference>
<proteinExistence type="predicted"/>
<sequence>MDPKESDFKRIWRQTQIPVVYKREKAPLMVKLPFKADNRTWLRGSSSRHKPEWNEQYKCWETPASWFEDTIKKALARFKRVYVIQLHKEHQKCARACWDAQGIHCECHCMGANHGSGHPAGRWYEVSDTFAFHVGPRHFACRLLTTA</sequence>
<dbReference type="eggNOG" id="ENOG5032TMY">
    <property type="taxonomic scope" value="Bacteria"/>
</dbReference>
<protein>
    <submittedName>
        <fullName evidence="1">Uncharacterized protein</fullName>
    </submittedName>
</protein>